<dbReference type="AlphaFoldDB" id="A0A1P8Q5A5"/>
<dbReference type="NCBIfam" id="TIGR01704">
    <property type="entry name" value="MTA_SAH-Nsdase"/>
    <property type="match status" value="1"/>
</dbReference>
<dbReference type="GO" id="GO:0005829">
    <property type="term" value="C:cytosol"/>
    <property type="evidence" value="ECO:0007669"/>
    <property type="project" value="TreeGrafter"/>
</dbReference>
<protein>
    <recommendedName>
        <fullName evidence="6">5'-methylthioadenosine/S-adenosylhomocysteine nucleosidase</fullName>
        <shortName evidence="6">MTA/SAH nucleosidase</shortName>
        <shortName evidence="6">MTAN</shortName>
        <ecNumber evidence="6">3.2.2.9</ecNumber>
    </recommendedName>
    <alternativeName>
        <fullName evidence="6">5'-deoxyadenosine nucleosidase</fullName>
        <shortName evidence="6">DOA nucleosidase</shortName>
        <shortName evidence="6">dAdo nucleosidase</shortName>
    </alternativeName>
    <alternativeName>
        <fullName evidence="6">5'-methylthioadenosine nucleosidase</fullName>
        <shortName evidence="6">MTA nucleosidase</shortName>
    </alternativeName>
    <alternativeName>
        <fullName evidence="6">S-adenosylhomocysteine nucleosidase</fullName>
        <shortName evidence="6">AdoHcy nucleosidase</shortName>
        <shortName evidence="6">SAH nucleosidase</shortName>
        <shortName evidence="6">SRH nucleosidase</shortName>
    </alternativeName>
</protein>
<evidence type="ECO:0000256" key="5">
    <source>
        <dbReference type="ARBA" id="ARBA00050313"/>
    </source>
</evidence>
<sequence>MKIGVIVPMEEEIKLIRESLSEIRTKEVAGVEITSGVYKTHQIYLAESGIGKVQAGMTTAIINDRYSPDFVVNTGSAGGIGEGLKIGDIVISSKLAYHDVDATGFGYAIGQLPQQPLYFEADSSYVTKIENAAKATGLVSHTGLIVTGDQFIDGKEKIATIKRSFPDVLASEMEGAAVAQVCAQFKTPFVVIRSMSDVGDEEASVNFDDFVKEAGRKSVRMLLNFLDQEV</sequence>
<dbReference type="GO" id="GO:0019509">
    <property type="term" value="P:L-methionine salvage from methylthioadenosine"/>
    <property type="evidence" value="ECO:0007669"/>
    <property type="project" value="UniProtKB-UniRule"/>
</dbReference>
<feature type="domain" description="Nucleoside phosphorylase" evidence="7">
    <location>
        <begin position="2"/>
        <end position="226"/>
    </location>
</feature>
<keyword evidence="2 6" id="KW-0028">Amino-acid biosynthesis</keyword>
<dbReference type="InterPro" id="IPR010049">
    <property type="entry name" value="MTA_SAH_Nsdase"/>
</dbReference>
<dbReference type="PANTHER" id="PTHR46832:SF1">
    <property type="entry name" value="5'-METHYLTHIOADENOSINE_S-ADENOSYLHOMOCYSTEINE NUCLEOSIDASE"/>
    <property type="match status" value="1"/>
</dbReference>
<evidence type="ECO:0000313" key="9">
    <source>
        <dbReference type="Proteomes" id="UP000187499"/>
    </source>
</evidence>
<keyword evidence="4 6" id="KW-0486">Methionine biosynthesis</keyword>
<dbReference type="GO" id="GO:0008930">
    <property type="term" value="F:methylthioadenosine nucleosidase activity"/>
    <property type="evidence" value="ECO:0007669"/>
    <property type="project" value="UniProtKB-UniRule"/>
</dbReference>
<dbReference type="Gene3D" id="3.40.50.1580">
    <property type="entry name" value="Nucleoside phosphorylase domain"/>
    <property type="match status" value="1"/>
</dbReference>
<feature type="binding site" evidence="6">
    <location>
        <begin position="173"/>
        <end position="174"/>
    </location>
    <ligand>
        <name>substrate</name>
    </ligand>
</feature>
<dbReference type="OrthoDB" id="9792278at2"/>
<dbReference type="HAMAP" id="MF_01684">
    <property type="entry name" value="Salvage_MtnN"/>
    <property type="match status" value="1"/>
</dbReference>
<dbReference type="EMBL" id="CP019323">
    <property type="protein sequence ID" value="APX73040.1"/>
    <property type="molecule type" value="Genomic_DNA"/>
</dbReference>
<dbReference type="CDD" id="cd09008">
    <property type="entry name" value="MTAN"/>
    <property type="match status" value="1"/>
</dbReference>
<evidence type="ECO:0000259" key="7">
    <source>
        <dbReference type="Pfam" id="PF01048"/>
    </source>
</evidence>
<comment type="catalytic activity">
    <reaction evidence="6">
        <text>S-methyl-5'-thioadenosine + H2O = 5-(methylsulfanyl)-D-ribose + adenine</text>
        <dbReference type="Rhea" id="RHEA:13617"/>
        <dbReference type="ChEBI" id="CHEBI:15377"/>
        <dbReference type="ChEBI" id="CHEBI:16708"/>
        <dbReference type="ChEBI" id="CHEBI:17509"/>
        <dbReference type="ChEBI" id="CHEBI:78440"/>
        <dbReference type="EC" id="3.2.2.9"/>
    </reaction>
</comment>
<gene>
    <name evidence="6" type="primary">mtnN</name>
    <name evidence="8" type="ORF">BTM29_10980</name>
</gene>
<feature type="binding site" evidence="6">
    <location>
        <position position="78"/>
    </location>
    <ligand>
        <name>substrate</name>
    </ligand>
</feature>
<dbReference type="InterPro" id="IPR035994">
    <property type="entry name" value="Nucleoside_phosphorylase_sf"/>
</dbReference>
<dbReference type="EC" id="3.2.2.9" evidence="6"/>
<dbReference type="PANTHER" id="PTHR46832">
    <property type="entry name" value="5'-METHYLTHIOADENOSINE/S-ADENOSYLHOMOCYSTEINE NUCLEOSIDASE"/>
    <property type="match status" value="1"/>
</dbReference>
<dbReference type="GO" id="GO:0019284">
    <property type="term" value="P:L-methionine salvage from S-adenosylmethionine"/>
    <property type="evidence" value="ECO:0007669"/>
    <property type="project" value="TreeGrafter"/>
</dbReference>
<dbReference type="UniPathway" id="UPA00904">
    <property type="reaction ID" value="UER00871"/>
</dbReference>
<accession>A0A1P8Q5A5</accession>
<comment type="catalytic activity">
    <reaction evidence="5">
        <text>5'-deoxyadenosine + H2O = 5-deoxy-D-ribose + adenine</text>
        <dbReference type="Rhea" id="RHEA:29859"/>
        <dbReference type="ChEBI" id="CHEBI:15377"/>
        <dbReference type="ChEBI" id="CHEBI:16708"/>
        <dbReference type="ChEBI" id="CHEBI:17319"/>
        <dbReference type="ChEBI" id="CHEBI:149540"/>
        <dbReference type="EC" id="3.2.2.9"/>
    </reaction>
    <physiologicalReaction direction="left-to-right" evidence="5">
        <dbReference type="Rhea" id="RHEA:29860"/>
    </physiologicalReaction>
</comment>
<dbReference type="GO" id="GO:0008782">
    <property type="term" value="F:adenosylhomocysteine nucleosidase activity"/>
    <property type="evidence" value="ECO:0007669"/>
    <property type="project" value="UniProtKB-UniRule"/>
</dbReference>
<proteinExistence type="inferred from homology"/>
<reference evidence="9" key="1">
    <citation type="submission" date="2016-12" db="EMBL/GenBank/DDBJ databases">
        <authorList>
            <person name="Jung M.Y."/>
            <person name="Lee S.H."/>
        </authorList>
    </citation>
    <scope>NUCLEOTIDE SEQUENCE [LARGE SCALE GENOMIC DNA]</scope>
    <source>
        <strain evidence="9">WiKim39</strain>
    </source>
</reference>
<comment type="pathway">
    <text evidence="1 6">Amino-acid biosynthesis; L-methionine biosynthesis via salvage pathway; S-methyl-5-thio-alpha-D-ribose 1-phosphate from S-methyl-5'-thioadenosine (hydrolase route): step 1/2.</text>
</comment>
<evidence type="ECO:0000256" key="2">
    <source>
        <dbReference type="ARBA" id="ARBA00022605"/>
    </source>
</evidence>
<dbReference type="STRING" id="1847728.BTM29_10980"/>
<dbReference type="FunFam" id="3.40.50.1580:FF:000001">
    <property type="entry name" value="MTA/SAH nucleosidase family protein"/>
    <property type="match status" value="1"/>
</dbReference>
<evidence type="ECO:0000256" key="6">
    <source>
        <dbReference type="HAMAP-Rule" id="MF_01684"/>
    </source>
</evidence>
<keyword evidence="3 6" id="KW-0378">Hydrolase</keyword>
<dbReference type="SUPFAM" id="SSF53167">
    <property type="entry name" value="Purine and uridine phosphorylases"/>
    <property type="match status" value="1"/>
</dbReference>
<comment type="function">
    <text evidence="6">Catalyzes the irreversible cleavage of the glycosidic bond in both 5'-methylthioadenosine (MTA) and S-adenosylhomocysteine (SAH/AdoHcy) to adenine and the corresponding thioribose, 5'-methylthioribose and S-ribosylhomocysteine, respectively. Also cleaves 5'-deoxyadenosine, a toxic by-product of radical S-adenosylmethionine (SAM) enzymes, into 5-deoxyribose and adenine.</text>
</comment>
<name>A0A1P8Q5A5_9LACO</name>
<evidence type="ECO:0000256" key="4">
    <source>
        <dbReference type="ARBA" id="ARBA00023167"/>
    </source>
</evidence>
<keyword evidence="9" id="KW-1185">Reference proteome</keyword>
<evidence type="ECO:0000313" key="8">
    <source>
        <dbReference type="EMBL" id="APX73040.1"/>
    </source>
</evidence>
<comment type="similarity">
    <text evidence="6">Belongs to the PNP/UDP phosphorylase family. MtnN subfamily.</text>
</comment>
<evidence type="ECO:0000256" key="3">
    <source>
        <dbReference type="ARBA" id="ARBA00022801"/>
    </source>
</evidence>
<dbReference type="Proteomes" id="UP000187499">
    <property type="component" value="Chromosome"/>
</dbReference>
<dbReference type="NCBIfam" id="NF004079">
    <property type="entry name" value="PRK05584.1"/>
    <property type="match status" value="1"/>
</dbReference>
<comment type="catalytic activity">
    <reaction evidence="6">
        <text>S-adenosyl-L-homocysteine + H2O = S-(5-deoxy-D-ribos-5-yl)-L-homocysteine + adenine</text>
        <dbReference type="Rhea" id="RHEA:17805"/>
        <dbReference type="ChEBI" id="CHEBI:15377"/>
        <dbReference type="ChEBI" id="CHEBI:16708"/>
        <dbReference type="ChEBI" id="CHEBI:57856"/>
        <dbReference type="ChEBI" id="CHEBI:58195"/>
        <dbReference type="EC" id="3.2.2.9"/>
    </reaction>
</comment>
<evidence type="ECO:0000256" key="1">
    <source>
        <dbReference type="ARBA" id="ARBA00004945"/>
    </source>
</evidence>
<dbReference type="KEGG" id="lalw:BTM29_10980"/>
<dbReference type="GO" id="GO:0009164">
    <property type="term" value="P:nucleoside catabolic process"/>
    <property type="evidence" value="ECO:0007669"/>
    <property type="project" value="InterPro"/>
</dbReference>
<dbReference type="Pfam" id="PF01048">
    <property type="entry name" value="PNP_UDP_1"/>
    <property type="match status" value="1"/>
</dbReference>
<dbReference type="InterPro" id="IPR000845">
    <property type="entry name" value="Nucleoside_phosphorylase_d"/>
</dbReference>
<feature type="active site" description="Proton acceptor" evidence="6">
    <location>
        <position position="12"/>
    </location>
</feature>
<feature type="binding site" evidence="6">
    <location>
        <position position="152"/>
    </location>
    <ligand>
        <name>substrate</name>
    </ligand>
</feature>
<dbReference type="RefSeq" id="WP_076617601.1">
    <property type="nucleotide sequence ID" value="NZ_CP019323.1"/>
</dbReference>
<feature type="active site" description="Proton donor" evidence="6">
    <location>
        <position position="197"/>
    </location>
</feature>
<organism evidence="8 9">
    <name type="scientific">Companilactobacillus allii</name>
    <dbReference type="NCBI Taxonomy" id="1847728"/>
    <lineage>
        <taxon>Bacteria</taxon>
        <taxon>Bacillati</taxon>
        <taxon>Bacillota</taxon>
        <taxon>Bacilli</taxon>
        <taxon>Lactobacillales</taxon>
        <taxon>Lactobacillaceae</taxon>
        <taxon>Companilactobacillus</taxon>
    </lineage>
</organism>